<organism evidence="1 2">
    <name type="scientific">Rufibacter immobilis</name>
    <dbReference type="NCBI Taxonomy" id="1348778"/>
    <lineage>
        <taxon>Bacteria</taxon>
        <taxon>Pseudomonadati</taxon>
        <taxon>Bacteroidota</taxon>
        <taxon>Cytophagia</taxon>
        <taxon>Cytophagales</taxon>
        <taxon>Hymenobacteraceae</taxon>
        <taxon>Rufibacter</taxon>
    </lineage>
</organism>
<name>A0A3M9MXC5_9BACT</name>
<dbReference type="OrthoDB" id="893702at2"/>
<gene>
    <name evidence="1" type="ORF">EFA69_11845</name>
</gene>
<evidence type="ECO:0000313" key="1">
    <source>
        <dbReference type="EMBL" id="RNI30184.1"/>
    </source>
</evidence>
<proteinExistence type="predicted"/>
<keyword evidence="2" id="KW-1185">Reference proteome</keyword>
<protein>
    <submittedName>
        <fullName evidence="1">Uncharacterized protein</fullName>
    </submittedName>
</protein>
<dbReference type="EMBL" id="RJJE01000009">
    <property type="protein sequence ID" value="RNI30184.1"/>
    <property type="molecule type" value="Genomic_DNA"/>
</dbReference>
<evidence type="ECO:0000313" key="2">
    <source>
        <dbReference type="Proteomes" id="UP000271010"/>
    </source>
</evidence>
<reference evidence="1 2" key="1">
    <citation type="submission" date="2018-11" db="EMBL/GenBank/DDBJ databases">
        <title>Rufibacter latericius sp. nov., isolated from water in Baiyang Lake.</title>
        <authorList>
            <person name="Yang Y."/>
        </authorList>
    </citation>
    <scope>NUCLEOTIDE SEQUENCE [LARGE SCALE GENOMIC DNA]</scope>
    <source>
        <strain evidence="1 2">MCC P1</strain>
    </source>
</reference>
<dbReference type="Proteomes" id="UP000271010">
    <property type="component" value="Unassembled WGS sequence"/>
</dbReference>
<accession>A0A3M9MXC5</accession>
<dbReference type="AlphaFoldDB" id="A0A3M9MXC5"/>
<sequence length="203" mass="23373">MLYFHLYPMRIKSLVLSFFLGFSLFYASESVGQAGKAEATLVQDFLKFLASQNGPHNRIDKNIVPWKLPEVYVNDSLWAIVNVSDQGRLAARGGLHGAGPQLRMDYKLTNQEFEQIKAKIRQQSKTEWTQEDFPNSTLLQELNLVPASYYAYSSPIVLPAKKLILVKRYFRAEKMTSRWSSLEVYRIVKPGQYKLVNSYLRTP</sequence>
<comment type="caution">
    <text evidence="1">The sequence shown here is derived from an EMBL/GenBank/DDBJ whole genome shotgun (WGS) entry which is preliminary data.</text>
</comment>